<organism evidence="3 4">
    <name type="scientific">Novosphingobium rhizovicinum</name>
    <dbReference type="NCBI Taxonomy" id="3228928"/>
    <lineage>
        <taxon>Bacteria</taxon>
        <taxon>Pseudomonadati</taxon>
        <taxon>Pseudomonadota</taxon>
        <taxon>Alphaproteobacteria</taxon>
        <taxon>Sphingomonadales</taxon>
        <taxon>Sphingomonadaceae</taxon>
        <taxon>Novosphingobium</taxon>
    </lineage>
</organism>
<sequence length="133" mass="14162">MSPEPLKPSAIDKAPVDIDIDGNGEIDELEAAYERLGSMTEALANAEAELERIRQETSIDRVKARMLEPYVNKVFRFVAWYCVAVGIVLVACGLQVGFALPETILAIIAGSTAVSVIGLIGLVITGLFGGKKA</sequence>
<comment type="caution">
    <text evidence="3">The sequence shown here is derived from an EMBL/GenBank/DDBJ whole genome shotgun (WGS) entry which is preliminary data.</text>
</comment>
<keyword evidence="1" id="KW-0175">Coiled coil</keyword>
<dbReference type="RefSeq" id="WP_367774037.1">
    <property type="nucleotide sequence ID" value="NZ_JBFNXR010000048.1"/>
</dbReference>
<accession>A0ABV3RDI5</accession>
<dbReference type="Proteomes" id="UP001556118">
    <property type="component" value="Unassembled WGS sequence"/>
</dbReference>
<keyword evidence="2" id="KW-0472">Membrane</keyword>
<evidence type="ECO:0000313" key="4">
    <source>
        <dbReference type="Proteomes" id="UP001556118"/>
    </source>
</evidence>
<protein>
    <recommendedName>
        <fullName evidence="5">Superfamily III holin-X</fullName>
    </recommendedName>
</protein>
<feature type="transmembrane region" description="Helical" evidence="2">
    <location>
        <begin position="74"/>
        <end position="98"/>
    </location>
</feature>
<keyword evidence="2" id="KW-1133">Transmembrane helix</keyword>
<evidence type="ECO:0000256" key="1">
    <source>
        <dbReference type="SAM" id="Coils"/>
    </source>
</evidence>
<gene>
    <name evidence="3" type="ORF">ABUH87_12180</name>
</gene>
<evidence type="ECO:0000313" key="3">
    <source>
        <dbReference type="EMBL" id="MEW9855897.1"/>
    </source>
</evidence>
<proteinExistence type="predicted"/>
<evidence type="ECO:0008006" key="5">
    <source>
        <dbReference type="Google" id="ProtNLM"/>
    </source>
</evidence>
<keyword evidence="4" id="KW-1185">Reference proteome</keyword>
<feature type="coiled-coil region" evidence="1">
    <location>
        <begin position="29"/>
        <end position="56"/>
    </location>
</feature>
<reference evidence="3 4" key="1">
    <citation type="submission" date="2024-06" db="EMBL/GenBank/DDBJ databases">
        <title>Novosphingobium rhizovicinus M1R2S20.</title>
        <authorList>
            <person name="Sun J.-Q."/>
        </authorList>
    </citation>
    <scope>NUCLEOTIDE SEQUENCE [LARGE SCALE GENOMIC DNA]</scope>
    <source>
        <strain evidence="3 4">M1R2S20</strain>
    </source>
</reference>
<keyword evidence="2" id="KW-0812">Transmembrane</keyword>
<evidence type="ECO:0000256" key="2">
    <source>
        <dbReference type="SAM" id="Phobius"/>
    </source>
</evidence>
<dbReference type="EMBL" id="JBFNXR010000048">
    <property type="protein sequence ID" value="MEW9855897.1"/>
    <property type="molecule type" value="Genomic_DNA"/>
</dbReference>
<name>A0ABV3RDI5_9SPHN</name>
<feature type="transmembrane region" description="Helical" evidence="2">
    <location>
        <begin position="104"/>
        <end position="128"/>
    </location>
</feature>